<dbReference type="Gene3D" id="3.10.105.10">
    <property type="entry name" value="Dipeptide-binding Protein, Domain 3"/>
    <property type="match status" value="1"/>
</dbReference>
<dbReference type="InterPro" id="IPR030678">
    <property type="entry name" value="Peptide/Ni-bd"/>
</dbReference>
<dbReference type="RefSeq" id="WP_054099123.1">
    <property type="nucleotide sequence ID" value="NZ_BEWB01000012.1"/>
</dbReference>
<feature type="compositionally biased region" description="Basic and acidic residues" evidence="1">
    <location>
        <begin position="40"/>
        <end position="51"/>
    </location>
</feature>
<proteinExistence type="predicted"/>
<dbReference type="PROSITE" id="PS51257">
    <property type="entry name" value="PROKAR_LIPOPROTEIN"/>
    <property type="match status" value="1"/>
</dbReference>
<dbReference type="Proteomes" id="UP000469545">
    <property type="component" value="Unassembled WGS sequence"/>
</dbReference>
<evidence type="ECO:0000256" key="1">
    <source>
        <dbReference type="SAM" id="MobiDB-lite"/>
    </source>
</evidence>
<keyword evidence="4" id="KW-1185">Reference proteome</keyword>
<organism evidence="3 4">
    <name type="scientific">Streptomyces coelicoflavus</name>
    <dbReference type="NCBI Taxonomy" id="285562"/>
    <lineage>
        <taxon>Bacteria</taxon>
        <taxon>Bacillati</taxon>
        <taxon>Actinomycetota</taxon>
        <taxon>Actinomycetes</taxon>
        <taxon>Kitasatosporales</taxon>
        <taxon>Streptomycetaceae</taxon>
        <taxon>Streptomyces</taxon>
    </lineage>
</organism>
<feature type="region of interest" description="Disordered" evidence="1">
    <location>
        <begin position="30"/>
        <end position="55"/>
    </location>
</feature>
<sequence>MKPIRTRTTRTTRAIAVAIVAGTLVLTGCSGDNDGGGGKGKSDAKNQKDAAEQQDPVAYGDAAASNGPAEEVPGAKPGGFINVYMQSDLTHMDPGQIYVSDAGQFANLIHRGLTNFQEDDQGNLTVVGDIATDSGQSSDGGKTWTYKLKDNIKDDQGNAITSADVRHSIERLYSKVIFDGPTYIQSWLSGNDYRKALPDGPYKGKHLPDSVLETPDDKTVVFHFSQPRPDLPQALAMAGYAIVPEKRDTKEKYDDAPASLGPYKIAEYKPGKSMKLVRNDQWDPKTDSVRHQYVDGYNFSSTIDQASQTKRLIADQGEAKNAIQFTDPVDAAQMSTVVSDPATKKRTIAGYQVYVWQMSFNLDRLKDKKVRDAITYAIPNQSMVQADGGRYGGEVAGGLLAPTLPNFDPKYDPFGKLKKPNGDPEKAKALLKEAGVKEGTKLTYAYSNTPRGQAQMLIIKDALAKIGFDVQAKEIDRASFYEQIGKLDNPYDLYMTGWGQDWPNASTVITPVYDGELVADGGSNYSHIDDAQVNALIKKALTQQPEEAAKTWEKAHHRIVEDINPAAPVYYSKQIQLYGSNIGGARYSNESSYIDINDLYLKQP</sequence>
<dbReference type="EMBL" id="JAAGMB010000255">
    <property type="protein sequence ID" value="NEB17188.1"/>
    <property type="molecule type" value="Genomic_DNA"/>
</dbReference>
<dbReference type="GO" id="GO:0043190">
    <property type="term" value="C:ATP-binding cassette (ABC) transporter complex"/>
    <property type="evidence" value="ECO:0007669"/>
    <property type="project" value="InterPro"/>
</dbReference>
<dbReference type="Gene3D" id="3.40.190.10">
    <property type="entry name" value="Periplasmic binding protein-like II"/>
    <property type="match status" value="1"/>
</dbReference>
<evidence type="ECO:0000313" key="3">
    <source>
        <dbReference type="EMBL" id="NEB17188.1"/>
    </source>
</evidence>
<dbReference type="CDD" id="cd08506">
    <property type="entry name" value="PBP2_clavulanate_OppA2"/>
    <property type="match status" value="1"/>
</dbReference>
<evidence type="ECO:0000259" key="2">
    <source>
        <dbReference type="Pfam" id="PF00496"/>
    </source>
</evidence>
<dbReference type="GO" id="GO:0015833">
    <property type="term" value="P:peptide transport"/>
    <property type="evidence" value="ECO:0007669"/>
    <property type="project" value="TreeGrafter"/>
</dbReference>
<gene>
    <name evidence="3" type="ORF">G3I46_11765</name>
</gene>
<feature type="domain" description="Solute-binding protein family 5" evidence="2">
    <location>
        <begin position="126"/>
        <end position="514"/>
    </location>
</feature>
<dbReference type="SUPFAM" id="SSF53850">
    <property type="entry name" value="Periplasmic binding protein-like II"/>
    <property type="match status" value="1"/>
</dbReference>
<dbReference type="PANTHER" id="PTHR30290">
    <property type="entry name" value="PERIPLASMIC BINDING COMPONENT OF ABC TRANSPORTER"/>
    <property type="match status" value="1"/>
</dbReference>
<protein>
    <submittedName>
        <fullName evidence="3">ABC transporter substrate-binding protein</fullName>
    </submittedName>
</protein>
<dbReference type="AlphaFoldDB" id="A0A6N9UHF2"/>
<dbReference type="Pfam" id="PF00496">
    <property type="entry name" value="SBP_bac_5"/>
    <property type="match status" value="1"/>
</dbReference>
<dbReference type="GO" id="GO:0042597">
    <property type="term" value="C:periplasmic space"/>
    <property type="evidence" value="ECO:0007669"/>
    <property type="project" value="UniProtKB-ARBA"/>
</dbReference>
<name>A0A6N9UHF2_9ACTN</name>
<dbReference type="InterPro" id="IPR039424">
    <property type="entry name" value="SBP_5"/>
</dbReference>
<dbReference type="GO" id="GO:1904680">
    <property type="term" value="F:peptide transmembrane transporter activity"/>
    <property type="evidence" value="ECO:0007669"/>
    <property type="project" value="TreeGrafter"/>
</dbReference>
<comment type="caution">
    <text evidence="3">The sequence shown here is derived from an EMBL/GenBank/DDBJ whole genome shotgun (WGS) entry which is preliminary data.</text>
</comment>
<dbReference type="PIRSF" id="PIRSF002741">
    <property type="entry name" value="MppA"/>
    <property type="match status" value="1"/>
</dbReference>
<evidence type="ECO:0000313" key="4">
    <source>
        <dbReference type="Proteomes" id="UP000469545"/>
    </source>
</evidence>
<dbReference type="InterPro" id="IPR000914">
    <property type="entry name" value="SBP_5_dom"/>
</dbReference>
<accession>A0A6N9UHF2</accession>
<dbReference type="PANTHER" id="PTHR30290:SF83">
    <property type="entry name" value="ABC TRANSPORTER SUBSTRATE-BINDING PROTEIN"/>
    <property type="match status" value="1"/>
</dbReference>
<reference evidence="3 4" key="1">
    <citation type="submission" date="2020-01" db="EMBL/GenBank/DDBJ databases">
        <title>Insect and environment-associated Actinomycetes.</title>
        <authorList>
            <person name="Currrie C."/>
            <person name="Chevrette M."/>
            <person name="Carlson C."/>
            <person name="Stubbendieck R."/>
            <person name="Wendt-Pienkowski E."/>
        </authorList>
    </citation>
    <scope>NUCLEOTIDE SEQUENCE [LARGE SCALE GENOMIC DNA]</scope>
    <source>
        <strain evidence="3 4">SID14172</strain>
    </source>
</reference>